<evidence type="ECO:0000313" key="1">
    <source>
        <dbReference type="EMBL" id="GBO22408.1"/>
    </source>
</evidence>
<proteinExistence type="predicted"/>
<dbReference type="AlphaFoldDB" id="A0A4Y2VD11"/>
<accession>A0A4Y2VD11</accession>
<evidence type="ECO:0000313" key="2">
    <source>
        <dbReference type="EMBL" id="GBO22409.1"/>
    </source>
</evidence>
<organism evidence="1 3">
    <name type="scientific">Araneus ventricosus</name>
    <name type="common">Orbweaver spider</name>
    <name type="synonym">Epeira ventricosa</name>
    <dbReference type="NCBI Taxonomy" id="182803"/>
    <lineage>
        <taxon>Eukaryota</taxon>
        <taxon>Metazoa</taxon>
        <taxon>Ecdysozoa</taxon>
        <taxon>Arthropoda</taxon>
        <taxon>Chelicerata</taxon>
        <taxon>Arachnida</taxon>
        <taxon>Araneae</taxon>
        <taxon>Araneomorphae</taxon>
        <taxon>Entelegynae</taxon>
        <taxon>Araneoidea</taxon>
        <taxon>Araneidae</taxon>
        <taxon>Araneus</taxon>
    </lineage>
</organism>
<name>A0A4Y2VD11_ARAVE</name>
<keyword evidence="3" id="KW-1185">Reference proteome</keyword>
<protein>
    <submittedName>
        <fullName evidence="1">Uncharacterized protein</fullName>
    </submittedName>
</protein>
<dbReference type="EMBL" id="BGPR01045493">
    <property type="protein sequence ID" value="GBO22408.1"/>
    <property type="molecule type" value="Genomic_DNA"/>
</dbReference>
<evidence type="ECO:0000313" key="3">
    <source>
        <dbReference type="Proteomes" id="UP000499080"/>
    </source>
</evidence>
<sequence>MPIGRLMPVINDPSTPRKWSGRQTSPFPFSDLPFGLVIHGNYVTQIHPLPVTMIPYHPENHATQLSPQIYSRRILWPGVECQVQMECGILRRVG</sequence>
<gene>
    <name evidence="1" type="ORF">AVEN_146948_1</name>
    <name evidence="2" type="ORF">AVEN_199566_1</name>
</gene>
<dbReference type="Proteomes" id="UP000499080">
    <property type="component" value="Unassembled WGS sequence"/>
</dbReference>
<dbReference type="EMBL" id="BGPR01045494">
    <property type="protein sequence ID" value="GBO22409.1"/>
    <property type="molecule type" value="Genomic_DNA"/>
</dbReference>
<reference evidence="1 3" key="1">
    <citation type="journal article" date="2019" name="Sci. Rep.">
        <title>Orb-weaving spider Araneus ventricosus genome elucidates the spidroin gene catalogue.</title>
        <authorList>
            <person name="Kono N."/>
            <person name="Nakamura H."/>
            <person name="Ohtoshi R."/>
            <person name="Moran D.A.P."/>
            <person name="Shinohara A."/>
            <person name="Yoshida Y."/>
            <person name="Fujiwara M."/>
            <person name="Mori M."/>
            <person name="Tomita M."/>
            <person name="Arakawa K."/>
        </authorList>
    </citation>
    <scope>NUCLEOTIDE SEQUENCE [LARGE SCALE GENOMIC DNA]</scope>
</reference>
<comment type="caution">
    <text evidence="1">The sequence shown here is derived from an EMBL/GenBank/DDBJ whole genome shotgun (WGS) entry which is preliminary data.</text>
</comment>